<keyword evidence="3" id="KW-1185">Reference proteome</keyword>
<accession>A0A4R3KSS2</accession>
<dbReference type="InterPro" id="IPR011249">
    <property type="entry name" value="Metalloenz_LuxS/M16"/>
</dbReference>
<dbReference type="InterPro" id="IPR013578">
    <property type="entry name" value="Peptidase_M16C_assoc"/>
</dbReference>
<reference evidence="2 3" key="1">
    <citation type="submission" date="2019-03" db="EMBL/GenBank/DDBJ databases">
        <title>Genomic Encyclopedia of Type Strains, Phase IV (KMG-IV): sequencing the most valuable type-strain genomes for metagenomic binning, comparative biology and taxonomic classification.</title>
        <authorList>
            <person name="Goeker M."/>
        </authorList>
    </citation>
    <scope>NUCLEOTIDE SEQUENCE [LARGE SCALE GENOMIC DNA]</scope>
    <source>
        <strain evidence="2 3">DSM 26752</strain>
    </source>
</reference>
<dbReference type="InterPro" id="IPR055130">
    <property type="entry name" value="PreP_C"/>
</dbReference>
<evidence type="ECO:0000313" key="2">
    <source>
        <dbReference type="EMBL" id="TCS87639.1"/>
    </source>
</evidence>
<dbReference type="InterPro" id="IPR007863">
    <property type="entry name" value="Peptidase_M16_C"/>
</dbReference>
<dbReference type="SMART" id="SM01264">
    <property type="entry name" value="M16C_associated"/>
    <property type="match status" value="1"/>
</dbReference>
<name>A0A4R3KSS2_9FIRM</name>
<dbReference type="GO" id="GO:0016485">
    <property type="term" value="P:protein processing"/>
    <property type="evidence" value="ECO:0007669"/>
    <property type="project" value="TreeGrafter"/>
</dbReference>
<organism evidence="2 3">
    <name type="scientific">Keratinibaculum paraultunense</name>
    <dbReference type="NCBI Taxonomy" id="1278232"/>
    <lineage>
        <taxon>Bacteria</taxon>
        <taxon>Bacillati</taxon>
        <taxon>Bacillota</taxon>
        <taxon>Tissierellia</taxon>
        <taxon>Tissierellales</taxon>
        <taxon>Tepidimicrobiaceae</taxon>
        <taxon>Keratinibaculum</taxon>
    </lineage>
</organism>
<proteinExistence type="predicted"/>
<dbReference type="OrthoDB" id="9762027at2"/>
<dbReference type="Pfam" id="PF22516">
    <property type="entry name" value="PreP_C"/>
    <property type="match status" value="1"/>
</dbReference>
<dbReference type="PANTHER" id="PTHR43016">
    <property type="entry name" value="PRESEQUENCE PROTEASE"/>
    <property type="match status" value="1"/>
</dbReference>
<dbReference type="FunFam" id="3.30.830.10:FF:000034">
    <property type="entry name" value="presequence protease 1, chloroplastic/mitochondrial"/>
    <property type="match status" value="1"/>
</dbReference>
<dbReference type="Pfam" id="PF08367">
    <property type="entry name" value="M16C_assoc"/>
    <property type="match status" value="1"/>
</dbReference>
<dbReference type="SUPFAM" id="SSF63411">
    <property type="entry name" value="LuxS/MPP-like metallohydrolase"/>
    <property type="match status" value="4"/>
</dbReference>
<dbReference type="PANTHER" id="PTHR43016:SF13">
    <property type="entry name" value="PRESEQUENCE PROTEASE, MITOCHONDRIAL"/>
    <property type="match status" value="1"/>
</dbReference>
<dbReference type="GO" id="GO:0046872">
    <property type="term" value="F:metal ion binding"/>
    <property type="evidence" value="ECO:0007669"/>
    <property type="project" value="InterPro"/>
</dbReference>
<dbReference type="SMR" id="A0A4R3KSS2"/>
<sequence length="973" mass="112242">MNFQVGKKYYGFNLKEEYEIKEIQSIARIFTHEKSGAKLLHLENNDDNKVFSVGFRTPPPNSTGVPHIIEHSVLSGSRKYRTKEPFMDMVKGSLQTFINAITFSDKTLYPVASRNDKDFFNLMDVYLDAVFYPRIYEEPKIFMQEGWHYEIFNKEDPIVYKGVVYNEMKGAYSSPETILDEEISKSLYPDTCYKYSSGGNPDVIPELTYEEFLDFHKRFYHPSNSYIYVYGNGNIEKYLEHIDKDYLSNFNKKDIDSHIDAQKPFQKRKEILAYYPILKDEDDKNRSYLSLNFVLGENTNPETYLMTDILRLMLIELEGAPIKKALLQDNIGEDVFSINVGGIQPGFGIVAKNTSSNKKEKFENIVFDTLKKLVEKGIDKKLIEASINIVEYNLREAGNFPTKGLLYNIQSMDSWLYDGSPTAHLQYEDTINKLRKNIDTGYFEKFIEERLIKNPHSSMVIVEPKKGLQEEKDRALKEKLAKFKKSLSDKEIEDLIKQNKELKKMQLSDDTPEAKATIPKLSLSDVDKKAEIIPQEIIKFKDITLLSHNIFTSKVSYVDFYFDTSVVEENLIPYISLLAGILGKIDTQVRDYSELENDIYIHTGGINFGANIYIENDNNEIFYPKFIVSGKAVGNNINKMMELINEILTQSKIEDTNRIKELIQQIKSRIEMSIFNMGNIFTSLRVNSYFSPSMKYAEKLKGLDYYWFISHIIEEFDNNSQDILDNLNKVYNDIFNANNLIISFTGDKEDLDLTKKSLPIVINNLDKENLTSKNFDFIEQKLNEGILSSANVQYVSKGYNFKKLGYEYSGNMNVLATILNGDYLHNRIRAQGGAYGAGITIDRTGHLTTYSYRDPNLKESIDAYDNMGEYIRNLDIDESELSNYIIGTISRLDPAMTPHGKGQLATSRYISHITQEDIQKTRDEVLNTKLENIKAYASLLEDTMKENYLCVLGNEYKIKENKDLFNKLVKLKK</sequence>
<dbReference type="Gene3D" id="3.30.830.10">
    <property type="entry name" value="Metalloenzyme, LuxS/M16 peptidase-like"/>
    <property type="match status" value="4"/>
</dbReference>
<dbReference type="GO" id="GO:0004222">
    <property type="term" value="F:metalloendopeptidase activity"/>
    <property type="evidence" value="ECO:0007669"/>
    <property type="project" value="TreeGrafter"/>
</dbReference>
<protein>
    <recommendedName>
        <fullName evidence="1">Peptidase M16C associated domain-containing protein</fullName>
    </recommendedName>
</protein>
<dbReference type="Pfam" id="PF05193">
    <property type="entry name" value="Peptidase_M16_C"/>
    <property type="match status" value="1"/>
</dbReference>
<dbReference type="Proteomes" id="UP000294567">
    <property type="component" value="Unassembled WGS sequence"/>
</dbReference>
<feature type="domain" description="Peptidase M16C associated" evidence="1">
    <location>
        <begin position="462"/>
        <end position="712"/>
    </location>
</feature>
<dbReference type="AlphaFoldDB" id="A0A4R3KSS2"/>
<dbReference type="RefSeq" id="WP_132028696.1">
    <property type="nucleotide sequence ID" value="NZ_CP068564.1"/>
</dbReference>
<evidence type="ECO:0000313" key="3">
    <source>
        <dbReference type="Proteomes" id="UP000294567"/>
    </source>
</evidence>
<evidence type="ECO:0000259" key="1">
    <source>
        <dbReference type="SMART" id="SM01264"/>
    </source>
</evidence>
<comment type="caution">
    <text evidence="2">The sequence shown here is derived from an EMBL/GenBank/DDBJ whole genome shotgun (WGS) entry which is preliminary data.</text>
</comment>
<gene>
    <name evidence="2" type="ORF">EDD65_11074</name>
</gene>
<dbReference type="EMBL" id="SMAE01000010">
    <property type="protein sequence ID" value="TCS87639.1"/>
    <property type="molecule type" value="Genomic_DNA"/>
</dbReference>